<dbReference type="AlphaFoldDB" id="A0A6P8HM48"/>
<dbReference type="RefSeq" id="XP_031556068.1">
    <property type="nucleotide sequence ID" value="XM_031700208.1"/>
</dbReference>
<evidence type="ECO:0000256" key="3">
    <source>
        <dbReference type="ARBA" id="ARBA00022989"/>
    </source>
</evidence>
<dbReference type="SUPFAM" id="SSF81321">
    <property type="entry name" value="Family A G protein-coupled receptor-like"/>
    <property type="match status" value="1"/>
</dbReference>
<evidence type="ECO:0000256" key="7">
    <source>
        <dbReference type="SAM" id="Phobius"/>
    </source>
</evidence>
<name>A0A6P8HM48_ACTTE</name>
<dbReference type="GeneID" id="116292852"/>
<comment type="similarity">
    <text evidence="5">Belongs to the G-protein coupled receptor 1 family.</text>
</comment>
<dbReference type="CDD" id="cd00637">
    <property type="entry name" value="7tm_classA_rhodopsin-like"/>
    <property type="match status" value="1"/>
</dbReference>
<feature type="domain" description="G-protein coupled receptors family 1 profile" evidence="8">
    <location>
        <begin position="25"/>
        <end position="278"/>
    </location>
</feature>
<gene>
    <name evidence="10" type="primary">LOC116292852</name>
</gene>
<evidence type="ECO:0000256" key="6">
    <source>
        <dbReference type="SAM" id="MobiDB-lite"/>
    </source>
</evidence>
<keyword evidence="3 7" id="KW-1133">Transmembrane helix</keyword>
<dbReference type="PANTHER" id="PTHR45698">
    <property type="entry name" value="TRACE AMINE-ASSOCIATED RECEPTOR 19N-RELATED"/>
    <property type="match status" value="1"/>
</dbReference>
<reference evidence="10" key="1">
    <citation type="submission" date="2025-08" db="UniProtKB">
        <authorList>
            <consortium name="RefSeq"/>
        </authorList>
    </citation>
    <scope>IDENTIFICATION</scope>
    <source>
        <tissue evidence="10">Tentacle</tissue>
    </source>
</reference>
<feature type="transmembrane region" description="Helical" evidence="7">
    <location>
        <begin position="226"/>
        <end position="247"/>
    </location>
</feature>
<accession>A0A6P8HM48</accession>
<keyword evidence="5" id="KW-0807">Transducer</keyword>
<dbReference type="GO" id="GO:0016020">
    <property type="term" value="C:membrane"/>
    <property type="evidence" value="ECO:0007669"/>
    <property type="project" value="UniProtKB-SubCell"/>
</dbReference>
<feature type="transmembrane region" description="Helical" evidence="7">
    <location>
        <begin position="129"/>
        <end position="152"/>
    </location>
</feature>
<keyword evidence="2 5" id="KW-0812">Transmembrane</keyword>
<evidence type="ECO:0000256" key="2">
    <source>
        <dbReference type="ARBA" id="ARBA00022692"/>
    </source>
</evidence>
<dbReference type="PRINTS" id="PR00237">
    <property type="entry name" value="GPCRRHODOPSN"/>
</dbReference>
<feature type="transmembrane region" description="Helical" evidence="7">
    <location>
        <begin position="259"/>
        <end position="280"/>
    </location>
</feature>
<evidence type="ECO:0000313" key="9">
    <source>
        <dbReference type="Proteomes" id="UP000515163"/>
    </source>
</evidence>
<evidence type="ECO:0000259" key="8">
    <source>
        <dbReference type="PROSITE" id="PS50262"/>
    </source>
</evidence>
<dbReference type="SMART" id="SM01381">
    <property type="entry name" value="7TM_GPCR_Srsx"/>
    <property type="match status" value="1"/>
</dbReference>
<dbReference type="PROSITE" id="PS00237">
    <property type="entry name" value="G_PROTEIN_RECEP_F1_1"/>
    <property type="match status" value="1"/>
</dbReference>
<feature type="transmembrane region" description="Helical" evidence="7">
    <location>
        <begin position="172"/>
        <end position="193"/>
    </location>
</feature>
<dbReference type="InParanoid" id="A0A6P8HM48"/>
<dbReference type="InterPro" id="IPR017452">
    <property type="entry name" value="GPCR_Rhodpsn_7TM"/>
</dbReference>
<comment type="subcellular location">
    <subcellularLocation>
        <location evidence="1">Membrane</location>
    </subcellularLocation>
</comment>
<evidence type="ECO:0000256" key="1">
    <source>
        <dbReference type="ARBA" id="ARBA00004370"/>
    </source>
</evidence>
<dbReference type="Gene3D" id="1.20.1070.10">
    <property type="entry name" value="Rhodopsin 7-helix transmembrane proteins"/>
    <property type="match status" value="1"/>
</dbReference>
<feature type="transmembrane region" description="Helical" evidence="7">
    <location>
        <begin position="46"/>
        <end position="67"/>
    </location>
</feature>
<sequence>MVLSAASEAALTAAFGVMIFTDLIGNTLVILTVIKTRAMRTPMNYLLANLAVADITVALFIAPRYIFSHAYTHPGGQVGTYLCKFLTGEVFTWVGALTSVYTLVAISFERYYAVMQPQSIKGRFTLRKFQITAASCWTFATLWNIPLFTFFSFDEKNQLCNFVWPFPDFPKYHSTINAFVYGAIPIGTMVCLYSRVTYRLWFKQNDHTSAATQQGTIKARKRVTKMVLIVSIIFSIMWMPNLVTYPVSAYSEVALYDAVHVMSIVFVTLNSSINPIVYSLQSNMFRRNIWRVVTCGKNNRVENETTGNNSTDRTNASVHVPQMRSKAGNDMALASVDL</sequence>
<keyword evidence="5" id="KW-0675">Receptor</keyword>
<evidence type="ECO:0000256" key="4">
    <source>
        <dbReference type="ARBA" id="ARBA00023136"/>
    </source>
</evidence>
<evidence type="ECO:0000256" key="5">
    <source>
        <dbReference type="RuleBase" id="RU000688"/>
    </source>
</evidence>
<feature type="transmembrane region" description="Helical" evidence="7">
    <location>
        <begin position="90"/>
        <end position="108"/>
    </location>
</feature>
<dbReference type="Pfam" id="PF00001">
    <property type="entry name" value="7tm_1"/>
    <property type="match status" value="1"/>
</dbReference>
<dbReference type="InterPro" id="IPR000276">
    <property type="entry name" value="GPCR_Rhodpsn"/>
</dbReference>
<protein>
    <submittedName>
        <fullName evidence="10">Tachykinin-like peptides receptor 86C</fullName>
    </submittedName>
</protein>
<dbReference type="FunFam" id="1.20.1070.10:FF:000368">
    <property type="entry name" value="Predicted protein"/>
    <property type="match status" value="1"/>
</dbReference>
<dbReference type="PANTHER" id="PTHR45698:SF1">
    <property type="entry name" value="TRACE AMINE-ASSOCIATED RECEPTOR 13C-LIKE"/>
    <property type="match status" value="1"/>
</dbReference>
<feature type="compositionally biased region" description="Polar residues" evidence="6">
    <location>
        <begin position="304"/>
        <end position="317"/>
    </location>
</feature>
<feature type="region of interest" description="Disordered" evidence="6">
    <location>
        <begin position="300"/>
        <end position="320"/>
    </location>
</feature>
<organism evidence="9 10">
    <name type="scientific">Actinia tenebrosa</name>
    <name type="common">Australian red waratah sea anemone</name>
    <dbReference type="NCBI Taxonomy" id="6105"/>
    <lineage>
        <taxon>Eukaryota</taxon>
        <taxon>Metazoa</taxon>
        <taxon>Cnidaria</taxon>
        <taxon>Anthozoa</taxon>
        <taxon>Hexacorallia</taxon>
        <taxon>Actiniaria</taxon>
        <taxon>Actiniidae</taxon>
        <taxon>Actinia</taxon>
    </lineage>
</organism>
<dbReference type="FunCoup" id="A0A6P8HM48">
    <property type="interactions" value="1181"/>
</dbReference>
<dbReference type="OrthoDB" id="5950040at2759"/>
<keyword evidence="9" id="KW-1185">Reference proteome</keyword>
<dbReference type="KEGG" id="aten:116292852"/>
<dbReference type="PROSITE" id="PS50262">
    <property type="entry name" value="G_PROTEIN_RECEP_F1_2"/>
    <property type="match status" value="1"/>
</dbReference>
<dbReference type="GO" id="GO:0004930">
    <property type="term" value="F:G protein-coupled receptor activity"/>
    <property type="evidence" value="ECO:0007669"/>
    <property type="project" value="UniProtKB-KW"/>
</dbReference>
<proteinExistence type="inferred from homology"/>
<keyword evidence="5" id="KW-0297">G-protein coupled receptor</keyword>
<keyword evidence="4 7" id="KW-0472">Membrane</keyword>
<dbReference type="Proteomes" id="UP000515163">
    <property type="component" value="Unplaced"/>
</dbReference>
<feature type="transmembrane region" description="Helical" evidence="7">
    <location>
        <begin position="12"/>
        <end position="34"/>
    </location>
</feature>
<evidence type="ECO:0000313" key="10">
    <source>
        <dbReference type="RefSeq" id="XP_031556068.1"/>
    </source>
</evidence>